<dbReference type="GO" id="GO:0030007">
    <property type="term" value="P:intracellular potassium ion homeostasis"/>
    <property type="evidence" value="ECO:0007669"/>
    <property type="project" value="TreeGrafter"/>
</dbReference>
<dbReference type="PROSITE" id="PS00154">
    <property type="entry name" value="ATPASE_E1_E2"/>
    <property type="match status" value="1"/>
</dbReference>
<dbReference type="Gene3D" id="2.70.150.10">
    <property type="entry name" value="Calcium-transporting ATPase, cytoplasmic transduction domain A"/>
    <property type="match status" value="1"/>
</dbReference>
<evidence type="ECO:0000256" key="11">
    <source>
        <dbReference type="SAM" id="MobiDB-lite"/>
    </source>
</evidence>
<dbReference type="Pfam" id="PF00122">
    <property type="entry name" value="E1-E2_ATPase"/>
    <property type="match status" value="1"/>
</dbReference>
<keyword evidence="2" id="KW-0597">Phosphoprotein</keyword>
<dbReference type="SUPFAM" id="SSF81660">
    <property type="entry name" value="Metal cation-transporting ATPase, ATP-binding domain N"/>
    <property type="match status" value="1"/>
</dbReference>
<dbReference type="Gene3D" id="3.40.50.1000">
    <property type="entry name" value="HAD superfamily/HAD-like"/>
    <property type="match status" value="1"/>
</dbReference>
<evidence type="ECO:0000256" key="6">
    <source>
        <dbReference type="ARBA" id="ARBA00022842"/>
    </source>
</evidence>
<dbReference type="Pfam" id="PF00689">
    <property type="entry name" value="Cation_ATPase_C"/>
    <property type="match status" value="1"/>
</dbReference>
<feature type="transmembrane region" description="Helical" evidence="12">
    <location>
        <begin position="1000"/>
        <end position="1023"/>
    </location>
</feature>
<dbReference type="FunFam" id="3.40.50.1000:FF:000028">
    <property type="entry name" value="Calcium-transporting P-type ATPase, putative"/>
    <property type="match status" value="1"/>
</dbReference>
<comment type="similarity">
    <text evidence="10">Belongs to the cation transport ATPase (P-type) (TC 3.A.3) family.</text>
</comment>
<feature type="transmembrane region" description="Helical" evidence="12">
    <location>
        <begin position="282"/>
        <end position="299"/>
    </location>
</feature>
<feature type="transmembrane region" description="Helical" evidence="12">
    <location>
        <begin position="475"/>
        <end position="501"/>
    </location>
</feature>
<dbReference type="SUPFAM" id="SSF81665">
    <property type="entry name" value="Calcium ATPase, transmembrane domain M"/>
    <property type="match status" value="1"/>
</dbReference>
<evidence type="ECO:0000256" key="5">
    <source>
        <dbReference type="ARBA" id="ARBA00022840"/>
    </source>
</evidence>
<dbReference type="FunFam" id="2.70.150.10:FF:000160">
    <property type="entry name" value="Sarcoplasmic/endoplasmic reticulum calcium ATPase 1"/>
    <property type="match status" value="1"/>
</dbReference>
<evidence type="ECO:0000256" key="2">
    <source>
        <dbReference type="ARBA" id="ARBA00022553"/>
    </source>
</evidence>
<dbReference type="OrthoDB" id="116380at2759"/>
<evidence type="ECO:0000256" key="7">
    <source>
        <dbReference type="ARBA" id="ARBA00022967"/>
    </source>
</evidence>
<keyword evidence="8 12" id="KW-1133">Transmembrane helix</keyword>
<dbReference type="Pfam" id="PF13246">
    <property type="entry name" value="Cation_ATPase"/>
    <property type="match status" value="1"/>
</dbReference>
<evidence type="ECO:0000313" key="15">
    <source>
        <dbReference type="Proteomes" id="UP000789572"/>
    </source>
</evidence>
<dbReference type="InterPro" id="IPR023214">
    <property type="entry name" value="HAD_sf"/>
</dbReference>
<dbReference type="EMBL" id="CAJVPJ010000664">
    <property type="protein sequence ID" value="CAG8547234.1"/>
    <property type="molecule type" value="Genomic_DNA"/>
</dbReference>
<keyword evidence="4" id="KW-0547">Nucleotide-binding</keyword>
<keyword evidence="9 12" id="KW-0472">Membrane</keyword>
<dbReference type="FunFam" id="3.40.50.1000:FF:000001">
    <property type="entry name" value="Phospholipid-transporting ATPase IC"/>
    <property type="match status" value="1"/>
</dbReference>
<dbReference type="InterPro" id="IPR059000">
    <property type="entry name" value="ATPase_P-type_domA"/>
</dbReference>
<dbReference type="GO" id="GO:0005886">
    <property type="term" value="C:plasma membrane"/>
    <property type="evidence" value="ECO:0007669"/>
    <property type="project" value="TreeGrafter"/>
</dbReference>
<dbReference type="InterPro" id="IPR036412">
    <property type="entry name" value="HAD-like_sf"/>
</dbReference>
<dbReference type="InterPro" id="IPR001757">
    <property type="entry name" value="P_typ_ATPase"/>
</dbReference>
<dbReference type="SMART" id="SM00831">
    <property type="entry name" value="Cation_ATPase_N"/>
    <property type="match status" value="1"/>
</dbReference>
<evidence type="ECO:0000313" key="14">
    <source>
        <dbReference type="EMBL" id="CAG8547234.1"/>
    </source>
</evidence>
<dbReference type="SUPFAM" id="SSF56784">
    <property type="entry name" value="HAD-like"/>
    <property type="match status" value="1"/>
</dbReference>
<dbReference type="GO" id="GO:0005524">
    <property type="term" value="F:ATP binding"/>
    <property type="evidence" value="ECO:0007669"/>
    <property type="project" value="UniProtKB-KW"/>
</dbReference>
<feature type="domain" description="Cation-transporting P-type ATPase N-terminal" evidence="13">
    <location>
        <begin position="205"/>
        <end position="279"/>
    </location>
</feature>
<feature type="compositionally biased region" description="Basic and acidic residues" evidence="11">
    <location>
        <begin position="791"/>
        <end position="802"/>
    </location>
</feature>
<name>A0A9N9AWH0_9GLOM</name>
<dbReference type="SFLD" id="SFLDG00002">
    <property type="entry name" value="C1.7:_P-type_atpase_like"/>
    <property type="match status" value="1"/>
</dbReference>
<protein>
    <submittedName>
        <fullName evidence="14">10270_t:CDS:1</fullName>
    </submittedName>
</protein>
<comment type="subcellular location">
    <subcellularLocation>
        <location evidence="1">Endomembrane system</location>
        <topology evidence="1">Multi-pass membrane protein</topology>
    </subcellularLocation>
</comment>
<dbReference type="Proteomes" id="UP000789572">
    <property type="component" value="Unassembled WGS sequence"/>
</dbReference>
<gene>
    <name evidence="14" type="ORF">POCULU_LOCUS4837</name>
</gene>
<dbReference type="GO" id="GO:0005391">
    <property type="term" value="F:P-type sodium:potassium-exchanging transporter activity"/>
    <property type="evidence" value="ECO:0007669"/>
    <property type="project" value="TreeGrafter"/>
</dbReference>
<dbReference type="SUPFAM" id="SSF81653">
    <property type="entry name" value="Calcium ATPase, transduction domain A"/>
    <property type="match status" value="1"/>
</dbReference>
<evidence type="ECO:0000256" key="10">
    <source>
        <dbReference type="ARBA" id="ARBA00038148"/>
    </source>
</evidence>
<dbReference type="SFLD" id="SFLDF00027">
    <property type="entry name" value="p-type_atpase"/>
    <property type="match status" value="1"/>
</dbReference>
<feature type="transmembrane region" description="Helical" evidence="12">
    <location>
        <begin position="1029"/>
        <end position="1047"/>
    </location>
</feature>
<evidence type="ECO:0000256" key="4">
    <source>
        <dbReference type="ARBA" id="ARBA00022741"/>
    </source>
</evidence>
<reference evidence="14" key="1">
    <citation type="submission" date="2021-06" db="EMBL/GenBank/DDBJ databases">
        <authorList>
            <person name="Kallberg Y."/>
            <person name="Tangrot J."/>
            <person name="Rosling A."/>
        </authorList>
    </citation>
    <scope>NUCLEOTIDE SEQUENCE</scope>
    <source>
        <strain evidence="14">IA702</strain>
    </source>
</reference>
<keyword evidence="3 12" id="KW-0812">Transmembrane</keyword>
<dbReference type="GO" id="GO:0006883">
    <property type="term" value="P:intracellular sodium ion homeostasis"/>
    <property type="evidence" value="ECO:0007669"/>
    <property type="project" value="TreeGrafter"/>
</dbReference>
<dbReference type="Pfam" id="PF00690">
    <property type="entry name" value="Cation_ATPase_N"/>
    <property type="match status" value="1"/>
</dbReference>
<feature type="transmembrane region" description="Helical" evidence="12">
    <location>
        <begin position="1140"/>
        <end position="1160"/>
    </location>
</feature>
<dbReference type="InterPro" id="IPR018303">
    <property type="entry name" value="ATPase_P-typ_P_site"/>
</dbReference>
<dbReference type="InterPro" id="IPR023299">
    <property type="entry name" value="ATPase_P-typ_cyto_dom_N"/>
</dbReference>
<dbReference type="AlphaFoldDB" id="A0A9N9AWH0"/>
<keyword evidence="15" id="KW-1185">Reference proteome</keyword>
<feature type="transmembrane region" description="Helical" evidence="12">
    <location>
        <begin position="449"/>
        <end position="469"/>
    </location>
</feature>
<feature type="region of interest" description="Disordered" evidence="11">
    <location>
        <begin position="791"/>
        <end position="817"/>
    </location>
</feature>
<dbReference type="InterPro" id="IPR006068">
    <property type="entry name" value="ATPase_P-typ_cation-transptr_C"/>
</dbReference>
<sequence length="1213" mass="132189">MSRDLTLELASIRDGKVSIEHQIDIHVNDLFGIQNNPQLSLDDVLSGLHYVVDYRLKGGRLPNLDADLMKRLCKGLLFNMKYTEGGLLKRKLTAEAQDAFILFGEFLEEVEEFRQAVAQENVSDLCDALRLHRRCRNDAPPEVKQAAIAIIHMLTEWFPQFSDWHEFVKEDDHSDVEKVLKGSTSTIKKPLMPVFQGALYPPPSLYFDRNVTRLLKMFRTSLTEGLDTASVQDRYKHYGPNKLPDPPKPSIIKMLLHQLTDFMVLILLAASIVTAAEKDFKAMAVLLVVIVLNTVIGFTQEYKANKALEALKKLNVAQAQVIRDGQKMVINSSELVPGDIVILEEGDAIPADVRIVEAASFHVVESILTGESVPVLKNTKKVWTKTRHLPLADCKGNAFMSTMVAKGRAKGLVVRTGNNTEIGKISAAITSVPNVQTPIQRKLATLGKWLVVLAVLLCALVVAIGIAYARNTRDTITIGISLAVSVIPEGLVAVTTVTMAIGVRRMAARNAIVRTLPSVETLGSVTVICSDKTGTLTEGKMGPTELWTADDSLYSFTEPTSLDPNRGQMLRALREYKQQPKSSVASLILTESAAVKKEKKEILQEDNPQEVSKDIKETPAAVVTALMITALCNNASVVPDDTKGSGYKGIGDPTEVALVIAAQKGGFPKDYWEKQKEFKKIYEKPFDSERKLMSVAYEVPESIYTDAEVDVSPNYKPVIVLAKGAPEQLLQKCTARLPASTSSPQTSFNIQPVPLDDSFGDLVSEQSSRMAAKGLRVLGLAYKRVSVLDKDSLSSDDTQKDDTQEDVTPTVNDAESVEPVSDPAFAENGLTFVGLIGLIDPPRKGVAESIAKCKNAGIKVIMITGDHAVTATAIATDIGICEPGVLNMSRTIRGAELDLLSDEAIAELKPFPSVFARVSPDNKLKIVKALQALGNSVAMTGDGVNDAPAIKAADVGVAMGMGGTEITKQAADIVLANDDFSTIVAAVEEGRQVFDNILKFIVYLLSCNGAEIVLMLLCTIINIDLPFTTIMILWANIIADIPPAMSLGVEPAENDIMKRRPRNPKSPVLSKMVTSMIIAQAFAMALLTFGTYKIALDFEHIPLEDARSLAFATLTTLQLFQGFLSRTVNESVFKTGILGNKWMIASVLGSWGLLILGIYTPGIRQWLSLTPVPIFGWGKIAICFVILSLISETVKVIARRVRDVSNRAPIEKV</sequence>
<dbReference type="PRINTS" id="PR00119">
    <property type="entry name" value="CATATPASE"/>
</dbReference>
<dbReference type="GO" id="GO:0012505">
    <property type="term" value="C:endomembrane system"/>
    <property type="evidence" value="ECO:0007669"/>
    <property type="project" value="UniProtKB-SubCell"/>
</dbReference>
<feature type="transmembrane region" description="Helical" evidence="12">
    <location>
        <begin position="1068"/>
        <end position="1089"/>
    </location>
</feature>
<evidence type="ECO:0000259" key="13">
    <source>
        <dbReference type="SMART" id="SM00831"/>
    </source>
</evidence>
<keyword evidence="7" id="KW-1278">Translocase</keyword>
<dbReference type="InterPro" id="IPR023298">
    <property type="entry name" value="ATPase_P-typ_TM_dom_sf"/>
</dbReference>
<dbReference type="GO" id="GO:1990573">
    <property type="term" value="P:potassium ion import across plasma membrane"/>
    <property type="evidence" value="ECO:0007669"/>
    <property type="project" value="TreeGrafter"/>
</dbReference>
<organism evidence="14 15">
    <name type="scientific">Paraglomus occultum</name>
    <dbReference type="NCBI Taxonomy" id="144539"/>
    <lineage>
        <taxon>Eukaryota</taxon>
        <taxon>Fungi</taxon>
        <taxon>Fungi incertae sedis</taxon>
        <taxon>Mucoromycota</taxon>
        <taxon>Glomeromycotina</taxon>
        <taxon>Glomeromycetes</taxon>
        <taxon>Paraglomerales</taxon>
        <taxon>Paraglomeraceae</taxon>
        <taxon>Paraglomus</taxon>
    </lineage>
</organism>
<dbReference type="InterPro" id="IPR008250">
    <property type="entry name" value="ATPase_P-typ_transduc_dom_A_sf"/>
</dbReference>
<feature type="transmembrane region" description="Helical" evidence="12">
    <location>
        <begin position="1109"/>
        <end position="1128"/>
    </location>
</feature>
<dbReference type="Pfam" id="PF08282">
    <property type="entry name" value="Hydrolase_3"/>
    <property type="match status" value="1"/>
</dbReference>
<feature type="transmembrane region" description="Helical" evidence="12">
    <location>
        <begin position="1172"/>
        <end position="1190"/>
    </location>
</feature>
<dbReference type="PANTHER" id="PTHR43294">
    <property type="entry name" value="SODIUM/POTASSIUM-TRANSPORTING ATPASE SUBUNIT ALPHA"/>
    <property type="match status" value="1"/>
</dbReference>
<comment type="caution">
    <text evidence="14">The sequence shown here is derived from an EMBL/GenBank/DDBJ whole genome shotgun (WGS) entry which is preliminary data.</text>
</comment>
<dbReference type="InterPro" id="IPR004014">
    <property type="entry name" value="ATPase_P-typ_cation-transptr_N"/>
</dbReference>
<evidence type="ECO:0000256" key="9">
    <source>
        <dbReference type="ARBA" id="ARBA00023136"/>
    </source>
</evidence>
<evidence type="ECO:0000256" key="1">
    <source>
        <dbReference type="ARBA" id="ARBA00004127"/>
    </source>
</evidence>
<dbReference type="GO" id="GO:1902600">
    <property type="term" value="P:proton transmembrane transport"/>
    <property type="evidence" value="ECO:0007669"/>
    <property type="project" value="TreeGrafter"/>
</dbReference>
<dbReference type="GO" id="GO:0005384">
    <property type="term" value="F:manganese ion transmembrane transporter activity"/>
    <property type="evidence" value="ECO:0007669"/>
    <property type="project" value="UniProtKB-ARBA"/>
</dbReference>
<dbReference type="Gene3D" id="3.40.1110.10">
    <property type="entry name" value="Calcium-transporting ATPase, cytoplasmic domain N"/>
    <property type="match status" value="1"/>
</dbReference>
<dbReference type="NCBIfam" id="TIGR01494">
    <property type="entry name" value="ATPase_P-type"/>
    <property type="match status" value="3"/>
</dbReference>
<dbReference type="PANTHER" id="PTHR43294:SF20">
    <property type="entry name" value="P-TYPE ATPASE"/>
    <property type="match status" value="1"/>
</dbReference>
<evidence type="ECO:0000256" key="3">
    <source>
        <dbReference type="ARBA" id="ARBA00022692"/>
    </source>
</evidence>
<dbReference type="GO" id="GO:0016887">
    <property type="term" value="F:ATP hydrolysis activity"/>
    <property type="evidence" value="ECO:0007669"/>
    <property type="project" value="InterPro"/>
</dbReference>
<dbReference type="InterPro" id="IPR050510">
    <property type="entry name" value="Cation_transp_ATPase_P-type"/>
</dbReference>
<accession>A0A9N9AWH0</accession>
<dbReference type="Gene3D" id="1.20.1110.10">
    <property type="entry name" value="Calcium-transporting ATPase, transmembrane domain"/>
    <property type="match status" value="1"/>
</dbReference>
<evidence type="ECO:0000256" key="12">
    <source>
        <dbReference type="SAM" id="Phobius"/>
    </source>
</evidence>
<proteinExistence type="inferred from homology"/>
<dbReference type="InterPro" id="IPR044492">
    <property type="entry name" value="P_typ_ATPase_HD_dom"/>
</dbReference>
<evidence type="ECO:0000256" key="8">
    <source>
        <dbReference type="ARBA" id="ARBA00022989"/>
    </source>
</evidence>
<keyword evidence="5" id="KW-0067">ATP-binding</keyword>
<keyword evidence="6" id="KW-0460">Magnesium</keyword>
<dbReference type="GO" id="GO:0036376">
    <property type="term" value="P:sodium ion export across plasma membrane"/>
    <property type="evidence" value="ECO:0007669"/>
    <property type="project" value="TreeGrafter"/>
</dbReference>
<dbReference type="SFLD" id="SFLDS00003">
    <property type="entry name" value="Haloacid_Dehalogenase"/>
    <property type="match status" value="1"/>
</dbReference>